<dbReference type="RefSeq" id="WP_006622858.1">
    <property type="nucleotide sequence ID" value="NZ_FO818640.1"/>
</dbReference>
<evidence type="ECO:0000313" key="1">
    <source>
        <dbReference type="EMBL" id="CDM98180.1"/>
    </source>
</evidence>
<reference evidence="1 2" key="1">
    <citation type="submission" date="2014-02" db="EMBL/GenBank/DDBJ databases">
        <authorList>
            <person name="Genoscope - CEA"/>
        </authorList>
    </citation>
    <scope>NUCLEOTIDE SEQUENCE [LARGE SCALE GENOMIC DNA]</scope>
    <source>
        <strain evidence="1 2">PCC 8005</strain>
    </source>
</reference>
<gene>
    <name evidence="1" type="ORF">ARTHRO_60781</name>
</gene>
<proteinExistence type="predicted"/>
<accession>A0A9P1P151</accession>
<sequence>MKAFEVLGKVNHQGHILLDEPLEVKPDIRVKVIVLISDEDELDADDTPVEEIQASLIRALQDAQAGRRIPLEQMWEGIDAE</sequence>
<dbReference type="EMBL" id="FO818640">
    <property type="protein sequence ID" value="CDM98180.1"/>
    <property type="molecule type" value="Genomic_DNA"/>
</dbReference>
<evidence type="ECO:0000313" key="2">
    <source>
        <dbReference type="Proteomes" id="UP000032946"/>
    </source>
</evidence>
<protein>
    <submittedName>
        <fullName evidence="1">Uncharacterized protein</fullName>
    </submittedName>
</protein>
<name>A0A9P1P151_9CYAN</name>
<dbReference type="AlphaFoldDB" id="A0A9P1P151"/>
<keyword evidence="2" id="KW-1185">Reference proteome</keyword>
<dbReference type="Proteomes" id="UP000032946">
    <property type="component" value="Chromosome"/>
</dbReference>
<organism evidence="1 2">
    <name type="scientific">Limnospira indica PCC 8005</name>
    <dbReference type="NCBI Taxonomy" id="376219"/>
    <lineage>
        <taxon>Bacteria</taxon>
        <taxon>Bacillati</taxon>
        <taxon>Cyanobacteriota</taxon>
        <taxon>Cyanophyceae</taxon>
        <taxon>Oscillatoriophycideae</taxon>
        <taxon>Oscillatoriales</taxon>
        <taxon>Sirenicapillariaceae</taxon>
        <taxon>Limnospira</taxon>
    </lineage>
</organism>